<evidence type="ECO:0000313" key="3">
    <source>
        <dbReference type="Proteomes" id="UP000219369"/>
    </source>
</evidence>
<dbReference type="OrthoDB" id="5098927at2759"/>
<sequence>MISANVLLAFGLIALDAVVAGPCRPVTTLCKSIASTRESNQLTDTAALSSGTTVTVDSTTLVGSTESTAVTITETETGTATTVTSDATTVTSDLTTFTTEAATTTTTAERPDSTQFNIYPNQGVDASGPLKVRTPLGGSVYFNNPNSNYATGTFVVNGRGKLVNGNQLLCAFFRTGQQFGDIVGCSPDETDLRYAPIDCELGTSGQLDCQVQGKFCYYDRDMLTCDARGLYPYFYIESAGSSGYGLILGSNGLNLTPVQLVAQPQPSEP</sequence>
<dbReference type="VEuPathDB" id="FungiDB:FOC1_g10006075"/>
<dbReference type="Proteomes" id="UP000219369">
    <property type="component" value="Unassembled WGS sequence"/>
</dbReference>
<dbReference type="VEuPathDB" id="FungiDB:FOIG_12550"/>
<dbReference type="VEuPathDB" id="FungiDB:FOZG_08177"/>
<dbReference type="AlphaFoldDB" id="A0A2H3TFC4"/>
<feature type="chain" id="PRO_5013830420" evidence="1">
    <location>
        <begin position="21"/>
        <end position="269"/>
    </location>
</feature>
<evidence type="ECO:0000256" key="1">
    <source>
        <dbReference type="SAM" id="SignalP"/>
    </source>
</evidence>
<organism evidence="2 3">
    <name type="scientific">Fusarium oxysporum</name>
    <name type="common">Fusarium vascular wilt</name>
    <dbReference type="NCBI Taxonomy" id="5507"/>
    <lineage>
        <taxon>Eukaryota</taxon>
        <taxon>Fungi</taxon>
        <taxon>Dikarya</taxon>
        <taxon>Ascomycota</taxon>
        <taxon>Pezizomycotina</taxon>
        <taxon>Sordariomycetes</taxon>
        <taxon>Hypocreomycetidae</taxon>
        <taxon>Hypocreales</taxon>
        <taxon>Nectriaceae</taxon>
        <taxon>Fusarium</taxon>
        <taxon>Fusarium oxysporum species complex</taxon>
    </lineage>
</organism>
<keyword evidence="1" id="KW-0732">Signal</keyword>
<evidence type="ECO:0000313" key="2">
    <source>
        <dbReference type="EMBL" id="SCO87362.1"/>
    </source>
</evidence>
<name>A0A2H3TFC4_FUSOX</name>
<dbReference type="EMBL" id="FMJY01000006">
    <property type="protein sequence ID" value="SCO87362.1"/>
    <property type="molecule type" value="Genomic_DNA"/>
</dbReference>
<proteinExistence type="predicted"/>
<gene>
    <name evidence="2" type="ORF">FRV6_11489</name>
</gene>
<dbReference type="VEuPathDB" id="FungiDB:HZS61_015849"/>
<accession>A0A2H3TFC4</accession>
<feature type="signal peptide" evidence="1">
    <location>
        <begin position="1"/>
        <end position="20"/>
    </location>
</feature>
<protein>
    <submittedName>
        <fullName evidence="2">Uncharacterized protein</fullName>
    </submittedName>
</protein>
<reference evidence="3" key="1">
    <citation type="submission" date="2016-09" db="EMBL/GenBank/DDBJ databases">
        <authorList>
            <person name="Guldener U."/>
        </authorList>
    </citation>
    <scope>NUCLEOTIDE SEQUENCE [LARGE SCALE GENOMIC DNA]</scope>
    <source>
        <strain evidence="3">V64-1</strain>
    </source>
</reference>